<dbReference type="PANTHER" id="PTHR31649:SF1">
    <property type="entry name" value="FARNESOIC ACID O-METHYL TRANSFERASE DOMAIN-CONTAINING PROTEIN"/>
    <property type="match status" value="1"/>
</dbReference>
<dbReference type="EMBL" id="KZ987751">
    <property type="protein sequence ID" value="RKP15181.1"/>
    <property type="molecule type" value="Genomic_DNA"/>
</dbReference>
<protein>
    <submittedName>
        <fullName evidence="2">Uncharacterized protein</fullName>
    </submittedName>
</protein>
<evidence type="ECO:0000256" key="1">
    <source>
        <dbReference type="SAM" id="MobiDB-lite"/>
    </source>
</evidence>
<accession>A0A4P9Y9R5</accession>
<evidence type="ECO:0000313" key="3">
    <source>
        <dbReference type="Proteomes" id="UP000267251"/>
    </source>
</evidence>
<dbReference type="Proteomes" id="UP000267251">
    <property type="component" value="Unassembled WGS sequence"/>
</dbReference>
<sequence>MTGPSPFSWVDDESGGVPSMAVQGGAESDSKPLFIGRGEYKGGMHVGKVSPYWKGLLIAFGDKEVKVKKYQVLVGDAQRLRWVPCHGTALPEDWTPVEGGYEADGTPLFIAKAKIEGGQHIGKAGTHLIGGMAVAYGGKSIVMEDYSILAYL</sequence>
<keyword evidence="3" id="KW-1185">Reference proteome</keyword>
<dbReference type="Pfam" id="PF11901">
    <property type="entry name" value="DM9"/>
    <property type="match status" value="1"/>
</dbReference>
<dbReference type="PANTHER" id="PTHR31649">
    <property type="entry name" value="AGAP009604-PA"/>
    <property type="match status" value="1"/>
</dbReference>
<proteinExistence type="predicted"/>
<dbReference type="SMART" id="SM00696">
    <property type="entry name" value="DM9"/>
    <property type="match status" value="2"/>
</dbReference>
<reference evidence="3" key="1">
    <citation type="journal article" date="2018" name="Nat. Microbiol.">
        <title>Leveraging single-cell genomics to expand the fungal tree of life.</title>
        <authorList>
            <person name="Ahrendt S.R."/>
            <person name="Quandt C.A."/>
            <person name="Ciobanu D."/>
            <person name="Clum A."/>
            <person name="Salamov A."/>
            <person name="Andreopoulos B."/>
            <person name="Cheng J.F."/>
            <person name="Woyke T."/>
            <person name="Pelin A."/>
            <person name="Henrissat B."/>
            <person name="Reynolds N.K."/>
            <person name="Benny G.L."/>
            <person name="Smith M.E."/>
            <person name="James T.Y."/>
            <person name="Grigoriev I.V."/>
        </authorList>
    </citation>
    <scope>NUCLEOTIDE SEQUENCE [LARGE SCALE GENOMIC DNA]</scope>
</reference>
<feature type="region of interest" description="Disordered" evidence="1">
    <location>
        <begin position="1"/>
        <end position="27"/>
    </location>
</feature>
<organism evidence="2 3">
    <name type="scientific">Piptocephalis cylindrospora</name>
    <dbReference type="NCBI Taxonomy" id="1907219"/>
    <lineage>
        <taxon>Eukaryota</taxon>
        <taxon>Fungi</taxon>
        <taxon>Fungi incertae sedis</taxon>
        <taxon>Zoopagomycota</taxon>
        <taxon>Zoopagomycotina</taxon>
        <taxon>Zoopagomycetes</taxon>
        <taxon>Zoopagales</taxon>
        <taxon>Piptocephalidaceae</taxon>
        <taxon>Piptocephalis</taxon>
    </lineage>
</organism>
<dbReference type="InterPro" id="IPR006616">
    <property type="entry name" value="DM9_repeat"/>
</dbReference>
<name>A0A4P9Y9R5_9FUNG</name>
<dbReference type="AlphaFoldDB" id="A0A4P9Y9R5"/>
<evidence type="ECO:0000313" key="2">
    <source>
        <dbReference type="EMBL" id="RKP15181.1"/>
    </source>
</evidence>
<dbReference type="OrthoDB" id="2142040at2759"/>
<gene>
    <name evidence="2" type="ORF">BJ684DRAFT_14544</name>
</gene>